<accession>A0ABR1EHB4</accession>
<sequence>MDNSSSERATINTSRSAILNELSSRETRQSKGKLPHMEDKLDLVEPSLPPMQQQLGSLFRPPPFPALSSALQNFQAQG</sequence>
<comment type="caution">
    <text evidence="2">The sequence shown here is derived from an EMBL/GenBank/DDBJ whole genome shotgun (WGS) entry which is preliminary data.</text>
</comment>
<feature type="region of interest" description="Disordered" evidence="1">
    <location>
        <begin position="1"/>
        <end position="37"/>
    </location>
</feature>
<dbReference type="Proteomes" id="UP001303046">
    <property type="component" value="Unassembled WGS sequence"/>
</dbReference>
<feature type="compositionally biased region" description="Polar residues" evidence="1">
    <location>
        <begin position="1"/>
        <end position="17"/>
    </location>
</feature>
<gene>
    <name evidence="2" type="primary">Necator_chrX.g23074</name>
    <name evidence="2" type="ORF">RB195_022911</name>
</gene>
<keyword evidence="3" id="KW-1185">Reference proteome</keyword>
<dbReference type="EMBL" id="JAVFWL010000006">
    <property type="protein sequence ID" value="KAK6761993.1"/>
    <property type="molecule type" value="Genomic_DNA"/>
</dbReference>
<reference evidence="2 3" key="1">
    <citation type="submission" date="2023-08" db="EMBL/GenBank/DDBJ databases">
        <title>A Necator americanus chromosomal reference genome.</title>
        <authorList>
            <person name="Ilik V."/>
            <person name="Petrzelkova K.J."/>
            <person name="Pardy F."/>
            <person name="Fuh T."/>
            <person name="Niatou-Singa F.S."/>
            <person name="Gouil Q."/>
            <person name="Baker L."/>
            <person name="Ritchie M.E."/>
            <person name="Jex A.R."/>
            <person name="Gazzola D."/>
            <person name="Li H."/>
            <person name="Toshio Fujiwara R."/>
            <person name="Zhan B."/>
            <person name="Aroian R.V."/>
            <person name="Pafco B."/>
            <person name="Schwarz E.M."/>
        </authorList>
    </citation>
    <scope>NUCLEOTIDE SEQUENCE [LARGE SCALE GENOMIC DNA]</scope>
    <source>
        <strain evidence="2 3">Aroian</strain>
        <tissue evidence="2">Whole animal</tissue>
    </source>
</reference>
<proteinExistence type="predicted"/>
<feature type="compositionally biased region" description="Basic and acidic residues" evidence="1">
    <location>
        <begin position="23"/>
        <end position="37"/>
    </location>
</feature>
<organism evidence="2 3">
    <name type="scientific">Necator americanus</name>
    <name type="common">Human hookworm</name>
    <dbReference type="NCBI Taxonomy" id="51031"/>
    <lineage>
        <taxon>Eukaryota</taxon>
        <taxon>Metazoa</taxon>
        <taxon>Ecdysozoa</taxon>
        <taxon>Nematoda</taxon>
        <taxon>Chromadorea</taxon>
        <taxon>Rhabditida</taxon>
        <taxon>Rhabditina</taxon>
        <taxon>Rhabditomorpha</taxon>
        <taxon>Strongyloidea</taxon>
        <taxon>Ancylostomatidae</taxon>
        <taxon>Bunostominae</taxon>
        <taxon>Necator</taxon>
    </lineage>
</organism>
<protein>
    <submittedName>
        <fullName evidence="2">Uncharacterized protein</fullName>
    </submittedName>
</protein>
<name>A0ABR1EHB4_NECAM</name>
<evidence type="ECO:0000256" key="1">
    <source>
        <dbReference type="SAM" id="MobiDB-lite"/>
    </source>
</evidence>
<evidence type="ECO:0000313" key="2">
    <source>
        <dbReference type="EMBL" id="KAK6761993.1"/>
    </source>
</evidence>
<evidence type="ECO:0000313" key="3">
    <source>
        <dbReference type="Proteomes" id="UP001303046"/>
    </source>
</evidence>